<dbReference type="Proteomes" id="UP000092730">
    <property type="component" value="Chromosome 4"/>
</dbReference>
<name>A0A1B9G2I0_9TREE</name>
<feature type="compositionally biased region" description="Low complexity" evidence="1">
    <location>
        <begin position="58"/>
        <end position="79"/>
    </location>
</feature>
<feature type="compositionally biased region" description="Low complexity" evidence="1">
    <location>
        <begin position="111"/>
        <end position="129"/>
    </location>
</feature>
<feature type="compositionally biased region" description="Polar residues" evidence="1">
    <location>
        <begin position="288"/>
        <end position="302"/>
    </location>
</feature>
<feature type="compositionally biased region" description="Polar residues" evidence="1">
    <location>
        <begin position="176"/>
        <end position="187"/>
    </location>
</feature>
<feature type="region of interest" description="Disordered" evidence="1">
    <location>
        <begin position="156"/>
        <end position="441"/>
    </location>
</feature>
<dbReference type="OrthoDB" id="2564740at2759"/>
<accession>A0A1B9G2I0</accession>
<reference evidence="3" key="2">
    <citation type="submission" date="2013-07" db="EMBL/GenBank/DDBJ databases">
        <authorList>
            <consortium name="The Broad Institute Genome Sequencing Platform"/>
            <person name="Cuomo C."/>
            <person name="Litvintseva A."/>
            <person name="Chen Y."/>
            <person name="Heitman J."/>
            <person name="Sun S."/>
            <person name="Springer D."/>
            <person name="Dromer F."/>
            <person name="Young S.K."/>
            <person name="Zeng Q."/>
            <person name="Gargeya S."/>
            <person name="Fitzgerald M."/>
            <person name="Abouelleil A."/>
            <person name="Alvarado L."/>
            <person name="Berlin A.M."/>
            <person name="Chapman S.B."/>
            <person name="Dewar J."/>
            <person name="Goldberg J."/>
            <person name="Griggs A."/>
            <person name="Gujja S."/>
            <person name="Hansen M."/>
            <person name="Howarth C."/>
            <person name="Imamovic A."/>
            <person name="Larimer J."/>
            <person name="McCowan C."/>
            <person name="Murphy C."/>
            <person name="Pearson M."/>
            <person name="Priest M."/>
            <person name="Roberts A."/>
            <person name="Saif S."/>
            <person name="Shea T."/>
            <person name="Sykes S."/>
            <person name="Wortman J."/>
            <person name="Nusbaum C."/>
            <person name="Birren B."/>
        </authorList>
    </citation>
    <scope>NUCLEOTIDE SEQUENCE</scope>
    <source>
        <strain evidence="3">CBS 10118</strain>
    </source>
</reference>
<reference evidence="2" key="1">
    <citation type="submission" date="2013-07" db="EMBL/GenBank/DDBJ databases">
        <title>The Genome Sequence of Cryptococcus bestiolae CBS10118.</title>
        <authorList>
            <consortium name="The Broad Institute Genome Sequencing Platform"/>
            <person name="Cuomo C."/>
            <person name="Litvintseva A."/>
            <person name="Chen Y."/>
            <person name="Heitman J."/>
            <person name="Sun S."/>
            <person name="Springer D."/>
            <person name="Dromer F."/>
            <person name="Young S.K."/>
            <person name="Zeng Q."/>
            <person name="Gargeya S."/>
            <person name="Fitzgerald M."/>
            <person name="Abouelleil A."/>
            <person name="Alvarado L."/>
            <person name="Berlin A.M."/>
            <person name="Chapman S.B."/>
            <person name="Dewar J."/>
            <person name="Goldberg J."/>
            <person name="Griggs A."/>
            <person name="Gujja S."/>
            <person name="Hansen M."/>
            <person name="Howarth C."/>
            <person name="Imamovic A."/>
            <person name="Larimer J."/>
            <person name="McCowan C."/>
            <person name="Murphy C."/>
            <person name="Pearson M."/>
            <person name="Priest M."/>
            <person name="Roberts A."/>
            <person name="Saif S."/>
            <person name="Shea T."/>
            <person name="Sykes S."/>
            <person name="Wortman J."/>
            <person name="Nusbaum C."/>
            <person name="Birren B."/>
        </authorList>
    </citation>
    <scope>NUCLEOTIDE SEQUENCE [LARGE SCALE GENOMIC DNA]</scope>
    <source>
        <strain evidence="2">CBS 10118</strain>
    </source>
</reference>
<dbReference type="RefSeq" id="XP_019046296.1">
    <property type="nucleotide sequence ID" value="XM_019191666.1"/>
</dbReference>
<feature type="compositionally biased region" description="Low complexity" evidence="1">
    <location>
        <begin position="193"/>
        <end position="207"/>
    </location>
</feature>
<protein>
    <submittedName>
        <fullName evidence="2">Uncharacterized protein</fullName>
    </submittedName>
</protein>
<dbReference type="EMBL" id="KI894021">
    <property type="protein sequence ID" value="OCF25226.1"/>
    <property type="molecule type" value="Genomic_DNA"/>
</dbReference>
<dbReference type="KEGG" id="kbi:30209438"/>
<keyword evidence="4" id="KW-1185">Reference proteome</keyword>
<dbReference type="AlphaFoldDB" id="A0A1B9G2I0"/>
<reference evidence="2" key="3">
    <citation type="submission" date="2014-01" db="EMBL/GenBank/DDBJ databases">
        <title>Evolution of pathogenesis and genome organization in the Tremellales.</title>
        <authorList>
            <person name="Cuomo C."/>
            <person name="Litvintseva A."/>
            <person name="Heitman J."/>
            <person name="Chen Y."/>
            <person name="Sun S."/>
            <person name="Springer D."/>
            <person name="Dromer F."/>
            <person name="Young S."/>
            <person name="Zeng Q."/>
            <person name="Chapman S."/>
            <person name="Gujja S."/>
            <person name="Saif S."/>
            <person name="Birren B."/>
        </authorList>
    </citation>
    <scope>NUCLEOTIDE SEQUENCE</scope>
    <source>
        <strain evidence="2">CBS 10118</strain>
    </source>
</reference>
<evidence type="ECO:0000313" key="3">
    <source>
        <dbReference type="EMBL" id="WVW83893.1"/>
    </source>
</evidence>
<feature type="compositionally biased region" description="Low complexity" evidence="1">
    <location>
        <begin position="393"/>
        <end position="406"/>
    </location>
</feature>
<sequence>METPNTRSRRKRELENSSSQEDGLRVAWAHDSQLRKAVLQATEDDEITPPTPTQKPRPISSLLKSSSSSSTSEPGSGKSIRPRKRPCRAHRSLPTSIRKDQQTPTSTVGEGSNSLPSMSILSSSTGTSSEKTRLEYLLDRFSLLSSPMDEEKKKRNVVRDYMDVGTPSRNLRPRSTHTSGMMITSTPLKKRSTSTATSASGASSTLKSKSRSDQNVNIGSTPIPLIHQRSKNVDPPLPDTNHTQIFASKPTSFTSQTQNRNPLSPVKGAPRIGLGSQHKSKPPPTTTITSNRAGGWTRTNSGKAFRTPFLDPTTNNGGGVRSSPRKQTSIGVGPVRGPSALPSLPSKTNTAGRSDMSDGRNPSISPKKQSRPQPPNHAKSSSSSSIRPPNMRSSTATSSSSLKSSLPPTPPPVPVDVGFKNYDVGEDEPEDTSFDSFDGIFAGGGEEIERLLRRVDGSA</sequence>
<dbReference type="VEuPathDB" id="FungiDB:I302_05039"/>
<evidence type="ECO:0000313" key="4">
    <source>
        <dbReference type="Proteomes" id="UP000092730"/>
    </source>
</evidence>
<feature type="region of interest" description="Disordered" evidence="1">
    <location>
        <begin position="1"/>
        <end position="130"/>
    </location>
</feature>
<evidence type="ECO:0000256" key="1">
    <source>
        <dbReference type="SAM" id="MobiDB-lite"/>
    </source>
</evidence>
<gene>
    <name evidence="2" type="ORF">I302_05039</name>
    <name evidence="3" type="ORF">I302_105915</name>
</gene>
<feature type="compositionally biased region" description="Acidic residues" evidence="1">
    <location>
        <begin position="424"/>
        <end position="433"/>
    </location>
</feature>
<evidence type="ECO:0000313" key="2">
    <source>
        <dbReference type="EMBL" id="OCF25226.1"/>
    </source>
</evidence>
<dbReference type="GeneID" id="30209438"/>
<proteinExistence type="predicted"/>
<reference evidence="3" key="4">
    <citation type="submission" date="2024-02" db="EMBL/GenBank/DDBJ databases">
        <title>Comparative genomics of Cryptococcus and Kwoniella reveals pathogenesis evolution and contrasting modes of karyotype evolution via chromosome fusion or intercentromeric recombination.</title>
        <authorList>
            <person name="Coelho M.A."/>
            <person name="David-Palma M."/>
            <person name="Shea T."/>
            <person name="Bowers K."/>
            <person name="McGinley-Smith S."/>
            <person name="Mohammad A.W."/>
            <person name="Gnirke A."/>
            <person name="Yurkov A.M."/>
            <person name="Nowrousian M."/>
            <person name="Sun S."/>
            <person name="Cuomo C.A."/>
            <person name="Heitman J."/>
        </authorList>
    </citation>
    <scope>NUCLEOTIDE SEQUENCE</scope>
    <source>
        <strain evidence="3">CBS 10118</strain>
    </source>
</reference>
<dbReference type="EMBL" id="CP144544">
    <property type="protein sequence ID" value="WVW83893.1"/>
    <property type="molecule type" value="Genomic_DNA"/>
</dbReference>
<organism evidence="2">
    <name type="scientific">Kwoniella bestiolae CBS 10118</name>
    <dbReference type="NCBI Taxonomy" id="1296100"/>
    <lineage>
        <taxon>Eukaryota</taxon>
        <taxon>Fungi</taxon>
        <taxon>Dikarya</taxon>
        <taxon>Basidiomycota</taxon>
        <taxon>Agaricomycotina</taxon>
        <taxon>Tremellomycetes</taxon>
        <taxon>Tremellales</taxon>
        <taxon>Cryptococcaceae</taxon>
        <taxon>Kwoniella</taxon>
    </lineage>
</organism>
<feature type="compositionally biased region" description="Basic residues" evidence="1">
    <location>
        <begin position="80"/>
        <end position="91"/>
    </location>
</feature>
<feature type="compositionally biased region" description="Polar residues" evidence="1">
    <location>
        <begin position="240"/>
        <end position="262"/>
    </location>
</feature>